<protein>
    <submittedName>
        <fullName evidence="11">COPII-coated vesicle protein</fullName>
    </submittedName>
</protein>
<keyword evidence="4 9" id="KW-0732">Signal</keyword>
<dbReference type="EMBL" id="JAKWFO010000001">
    <property type="protein sequence ID" value="KAI9639537.1"/>
    <property type="molecule type" value="Genomic_DNA"/>
</dbReference>
<feature type="chain" id="PRO_5041228492" evidence="9">
    <location>
        <begin position="20"/>
        <end position="198"/>
    </location>
</feature>
<dbReference type="SMART" id="SM01190">
    <property type="entry name" value="EMP24_GP25L"/>
    <property type="match status" value="1"/>
</dbReference>
<comment type="subcellular location">
    <subcellularLocation>
        <location evidence="7">Endomembrane system</location>
        <topology evidence="7">Single-pass membrane protein</topology>
    </subcellularLocation>
    <subcellularLocation>
        <location evidence="1 8">Membrane</location>
        <topology evidence="1 8">Single-pass type I membrane protein</topology>
    </subcellularLocation>
</comment>
<dbReference type="RefSeq" id="XP_052949314.1">
    <property type="nucleotide sequence ID" value="XM_053086011.1"/>
</dbReference>
<evidence type="ECO:0000256" key="4">
    <source>
        <dbReference type="ARBA" id="ARBA00022729"/>
    </source>
</evidence>
<evidence type="ECO:0000259" key="10">
    <source>
        <dbReference type="PROSITE" id="PS50866"/>
    </source>
</evidence>
<dbReference type="GO" id="GO:0012505">
    <property type="term" value="C:endomembrane system"/>
    <property type="evidence" value="ECO:0007669"/>
    <property type="project" value="UniProtKB-SubCell"/>
</dbReference>
<feature type="domain" description="GOLD" evidence="10">
    <location>
        <begin position="29"/>
        <end position="114"/>
    </location>
</feature>
<dbReference type="InterPro" id="IPR036598">
    <property type="entry name" value="GOLD_dom_sf"/>
</dbReference>
<comment type="caution">
    <text evidence="11">The sequence shown here is derived from an EMBL/GenBank/DDBJ whole genome shotgun (WGS) entry which is preliminary data.</text>
</comment>
<evidence type="ECO:0000256" key="9">
    <source>
        <dbReference type="SAM" id="SignalP"/>
    </source>
</evidence>
<dbReference type="InterPro" id="IPR015720">
    <property type="entry name" value="Emp24-like"/>
</dbReference>
<evidence type="ECO:0000256" key="6">
    <source>
        <dbReference type="ARBA" id="ARBA00023136"/>
    </source>
</evidence>
<dbReference type="GeneID" id="77725212"/>
<keyword evidence="3 8" id="KW-0812">Transmembrane</keyword>
<feature type="signal peptide" evidence="9">
    <location>
        <begin position="1"/>
        <end position="19"/>
    </location>
</feature>
<sequence>MIFRAALLIFALATACSNAHRIEIDPGEKECFFEVLQPQDRMTVTYEVGGSIGGGRLDIDFFVLEPSNEVIHTHFKESTGSFSMEASRTGRYTYCFSNEMSTYARKVLSFNVHGVLFVGDEEKIAPVEREIRELSSSLQLVKDEQAYLVVRERVHRDTAESTNSRVKWWAIAQSIILFSLCAWNVHYLKSWFEVKRVL</sequence>
<dbReference type="GO" id="GO:0016020">
    <property type="term" value="C:membrane"/>
    <property type="evidence" value="ECO:0007669"/>
    <property type="project" value="UniProtKB-SubCell"/>
</dbReference>
<keyword evidence="6" id="KW-0472">Membrane</keyword>
<evidence type="ECO:0000256" key="5">
    <source>
        <dbReference type="ARBA" id="ARBA00022989"/>
    </source>
</evidence>
<reference evidence="11" key="1">
    <citation type="journal article" date="2022" name="G3 (Bethesda)">
        <title>High quality genome of the basidiomycete yeast Dioszegia hungarica PDD-24b-2 isolated from cloud water.</title>
        <authorList>
            <person name="Jarrige D."/>
            <person name="Haridas S."/>
            <person name="Bleykasten-Grosshans C."/>
            <person name="Joly M."/>
            <person name="Nadalig T."/>
            <person name="Sancelme M."/>
            <person name="Vuilleumier S."/>
            <person name="Grigoriev I.V."/>
            <person name="Amato P."/>
            <person name="Bringel F."/>
        </authorList>
    </citation>
    <scope>NUCLEOTIDE SEQUENCE</scope>
    <source>
        <strain evidence="11">PDD-24b-2</strain>
    </source>
</reference>
<dbReference type="PROSITE" id="PS50866">
    <property type="entry name" value="GOLD"/>
    <property type="match status" value="1"/>
</dbReference>
<dbReference type="SUPFAM" id="SSF101576">
    <property type="entry name" value="Supernatant protein factor (SPF), C-terminal domain"/>
    <property type="match status" value="1"/>
</dbReference>
<organism evidence="11 12">
    <name type="scientific">Dioszegia hungarica</name>
    <dbReference type="NCBI Taxonomy" id="4972"/>
    <lineage>
        <taxon>Eukaryota</taxon>
        <taxon>Fungi</taxon>
        <taxon>Dikarya</taxon>
        <taxon>Basidiomycota</taxon>
        <taxon>Agaricomycotina</taxon>
        <taxon>Tremellomycetes</taxon>
        <taxon>Tremellales</taxon>
        <taxon>Bulleribasidiaceae</taxon>
        <taxon>Dioszegia</taxon>
    </lineage>
</organism>
<dbReference type="InterPro" id="IPR009038">
    <property type="entry name" value="GOLD_dom"/>
</dbReference>
<comment type="similarity">
    <text evidence="2 8">Belongs to the EMP24/GP25L family.</text>
</comment>
<evidence type="ECO:0000256" key="7">
    <source>
        <dbReference type="ARBA" id="ARBA00037847"/>
    </source>
</evidence>
<gene>
    <name evidence="11" type="ORF">MKK02DRAFT_18819</name>
</gene>
<evidence type="ECO:0000313" key="12">
    <source>
        <dbReference type="Proteomes" id="UP001164286"/>
    </source>
</evidence>
<evidence type="ECO:0000256" key="1">
    <source>
        <dbReference type="ARBA" id="ARBA00004479"/>
    </source>
</evidence>
<accession>A0AA38LX48</accession>
<evidence type="ECO:0000256" key="8">
    <source>
        <dbReference type="RuleBase" id="RU003827"/>
    </source>
</evidence>
<dbReference type="PANTHER" id="PTHR22811">
    <property type="entry name" value="TRANSMEMBRANE EMP24 DOMAIN-CONTAINING PROTEIN"/>
    <property type="match status" value="1"/>
</dbReference>
<proteinExistence type="inferred from homology"/>
<dbReference type="Proteomes" id="UP001164286">
    <property type="component" value="Unassembled WGS sequence"/>
</dbReference>
<keyword evidence="12" id="KW-1185">Reference proteome</keyword>
<evidence type="ECO:0000256" key="3">
    <source>
        <dbReference type="ARBA" id="ARBA00022692"/>
    </source>
</evidence>
<name>A0AA38LX48_9TREE</name>
<dbReference type="Pfam" id="PF01105">
    <property type="entry name" value="EMP24_GP25L"/>
    <property type="match status" value="1"/>
</dbReference>
<dbReference type="AlphaFoldDB" id="A0AA38LX48"/>
<evidence type="ECO:0000313" key="11">
    <source>
        <dbReference type="EMBL" id="KAI9639537.1"/>
    </source>
</evidence>
<keyword evidence="5" id="KW-1133">Transmembrane helix</keyword>
<evidence type="ECO:0000256" key="2">
    <source>
        <dbReference type="ARBA" id="ARBA00007104"/>
    </source>
</evidence>
<dbReference type="PROSITE" id="PS51257">
    <property type="entry name" value="PROKAR_LIPOPROTEIN"/>
    <property type="match status" value="1"/>
</dbReference>